<gene>
    <name evidence="2" type="ORF">PPAR1163_LOCUS3030</name>
</gene>
<dbReference type="SUPFAM" id="SSF52540">
    <property type="entry name" value="P-loop containing nucleoside triphosphate hydrolases"/>
    <property type="match status" value="1"/>
</dbReference>
<proteinExistence type="predicted"/>
<dbReference type="GO" id="GO:0005525">
    <property type="term" value="F:GTP binding"/>
    <property type="evidence" value="ECO:0007669"/>
    <property type="project" value="InterPro"/>
</dbReference>
<dbReference type="AlphaFoldDB" id="A0A7S1TRK3"/>
<organism evidence="2">
    <name type="scientific">Phaeomonas parva</name>
    <dbReference type="NCBI Taxonomy" id="124430"/>
    <lineage>
        <taxon>Eukaryota</taxon>
        <taxon>Sar</taxon>
        <taxon>Stramenopiles</taxon>
        <taxon>Ochrophyta</taxon>
        <taxon>Pinguiophyceae</taxon>
        <taxon>Pinguiochrysidales</taxon>
        <taxon>Pinguiochrysidaceae</taxon>
        <taxon>Phaeomonas</taxon>
    </lineage>
</organism>
<reference evidence="2" key="1">
    <citation type="submission" date="2021-01" db="EMBL/GenBank/DDBJ databases">
        <authorList>
            <person name="Corre E."/>
            <person name="Pelletier E."/>
            <person name="Niang G."/>
            <person name="Scheremetjew M."/>
            <person name="Finn R."/>
            <person name="Kale V."/>
            <person name="Holt S."/>
            <person name="Cochrane G."/>
            <person name="Meng A."/>
            <person name="Brown T."/>
            <person name="Cohen L."/>
        </authorList>
    </citation>
    <scope>NUCLEOTIDE SEQUENCE</scope>
    <source>
        <strain evidence="2">CCMP2877</strain>
    </source>
</reference>
<accession>A0A7S1TRK3</accession>
<dbReference type="FunFam" id="3.40.50.300:FF:001447">
    <property type="entry name" value="Ras-related protein Rab-1B"/>
    <property type="match status" value="1"/>
</dbReference>
<evidence type="ECO:0000256" key="1">
    <source>
        <dbReference type="ARBA" id="ARBA00022741"/>
    </source>
</evidence>
<dbReference type="InterPro" id="IPR027417">
    <property type="entry name" value="P-loop_NTPase"/>
</dbReference>
<keyword evidence="1" id="KW-0547">Nucleotide-binding</keyword>
<dbReference type="EMBL" id="HBGJ01005007">
    <property type="protein sequence ID" value="CAD9244682.1"/>
    <property type="molecule type" value="Transcribed_RNA"/>
</dbReference>
<dbReference type="PANTHER" id="PTHR47978">
    <property type="match status" value="1"/>
</dbReference>
<dbReference type="PRINTS" id="PR00449">
    <property type="entry name" value="RASTRNSFRMNG"/>
</dbReference>
<dbReference type="GO" id="GO:0003924">
    <property type="term" value="F:GTPase activity"/>
    <property type="evidence" value="ECO:0007669"/>
    <property type="project" value="InterPro"/>
</dbReference>
<dbReference type="SMART" id="SM00174">
    <property type="entry name" value="RHO"/>
    <property type="match status" value="1"/>
</dbReference>
<sequence length="164" mass="18002">MPTVGAAFFSKRVATADGAMRNFELWDTAGQERYRALAALYYREACAALVVYDITQRDTFYGSQGAMSWVAEVRQRAQEDIVIALVGNKIDREEAREVQSGDVEAFANREGILHFTASAKTGQGIDEIFDAVANMVPERMVMTSEVIDAESLRKAQKSSSGCGC</sequence>
<dbReference type="InterPro" id="IPR001806">
    <property type="entry name" value="Small_GTPase"/>
</dbReference>
<name>A0A7S1TRK3_9STRA</name>
<protein>
    <submittedName>
        <fullName evidence="2">Uncharacterized protein</fullName>
    </submittedName>
</protein>
<dbReference type="PROSITE" id="PS51421">
    <property type="entry name" value="RAS"/>
    <property type="match status" value="1"/>
</dbReference>
<dbReference type="PROSITE" id="PS51419">
    <property type="entry name" value="RAB"/>
    <property type="match status" value="1"/>
</dbReference>
<dbReference type="Pfam" id="PF00071">
    <property type="entry name" value="Ras"/>
    <property type="match status" value="1"/>
</dbReference>
<dbReference type="SMART" id="SM00173">
    <property type="entry name" value="RAS"/>
    <property type="match status" value="1"/>
</dbReference>
<evidence type="ECO:0000313" key="2">
    <source>
        <dbReference type="EMBL" id="CAD9244682.1"/>
    </source>
</evidence>
<dbReference type="SMART" id="SM00175">
    <property type="entry name" value="RAB"/>
    <property type="match status" value="1"/>
</dbReference>
<dbReference type="Gene3D" id="3.40.50.300">
    <property type="entry name" value="P-loop containing nucleotide triphosphate hydrolases"/>
    <property type="match status" value="1"/>
</dbReference>
<dbReference type="InterPro" id="IPR005225">
    <property type="entry name" value="Small_GTP-bd"/>
</dbReference>
<dbReference type="NCBIfam" id="TIGR00231">
    <property type="entry name" value="small_GTP"/>
    <property type="match status" value="1"/>
</dbReference>